<comment type="subcellular location">
    <subcellularLocation>
        <location evidence="2">Cell inner membrane</location>
        <topology evidence="2">Peripheral membrane protein</topology>
        <orientation evidence="2">Cytoplasmic side</orientation>
    </subcellularLocation>
    <subcellularLocation>
        <location evidence="1">Cytoplasm</location>
    </subcellularLocation>
</comment>
<keyword evidence="10 16" id="KW-0067">ATP-binding</keyword>
<evidence type="ECO:0000256" key="7">
    <source>
        <dbReference type="ARBA" id="ARBA00022490"/>
    </source>
</evidence>
<evidence type="ECO:0000313" key="21">
    <source>
        <dbReference type="Proteomes" id="UP000264779"/>
    </source>
</evidence>
<evidence type="ECO:0000256" key="1">
    <source>
        <dbReference type="ARBA" id="ARBA00004496"/>
    </source>
</evidence>
<evidence type="ECO:0000256" key="5">
    <source>
        <dbReference type="ARBA" id="ARBA00022448"/>
    </source>
</evidence>
<evidence type="ECO:0000259" key="15">
    <source>
        <dbReference type="PROSITE" id="PS50893"/>
    </source>
</evidence>
<evidence type="ECO:0000313" key="19">
    <source>
        <dbReference type="Proteomes" id="UP000056090"/>
    </source>
</evidence>
<dbReference type="GO" id="GO:0043190">
    <property type="term" value="C:ATP-binding cassette (ABC) transporter complex"/>
    <property type="evidence" value="ECO:0007669"/>
    <property type="project" value="InterPro"/>
</dbReference>
<evidence type="ECO:0000313" key="20">
    <source>
        <dbReference type="Proteomes" id="UP000263517"/>
    </source>
</evidence>
<evidence type="ECO:0000256" key="10">
    <source>
        <dbReference type="ARBA" id="ARBA00022840"/>
    </source>
</evidence>
<dbReference type="InterPro" id="IPR032823">
    <property type="entry name" value="BCA_ABC_TP_C"/>
</dbReference>
<dbReference type="STRING" id="589873.EP12_03930"/>
<dbReference type="Proteomes" id="UP000263517">
    <property type="component" value="Unassembled WGS sequence"/>
</dbReference>
<keyword evidence="8" id="KW-0997">Cell inner membrane</keyword>
<dbReference type="NCBIfam" id="TIGR04406">
    <property type="entry name" value="LPS_export_lptB"/>
    <property type="match status" value="1"/>
</dbReference>
<dbReference type="GO" id="GO:0005737">
    <property type="term" value="C:cytoplasm"/>
    <property type="evidence" value="ECO:0007669"/>
    <property type="project" value="UniProtKB-SubCell"/>
</dbReference>
<dbReference type="CDD" id="cd03218">
    <property type="entry name" value="ABC_YhbG"/>
    <property type="match status" value="1"/>
</dbReference>
<protein>
    <recommendedName>
        <fullName evidence="4">Lipopolysaccharide export system ATP-binding protein LptB</fullName>
    </recommendedName>
</protein>
<keyword evidence="11" id="KW-1278">Translocase</keyword>
<dbReference type="InterPro" id="IPR003593">
    <property type="entry name" value="AAA+_ATPase"/>
</dbReference>
<evidence type="ECO:0000256" key="2">
    <source>
        <dbReference type="ARBA" id="ARBA00004515"/>
    </source>
</evidence>
<dbReference type="PROSITE" id="PS50893">
    <property type="entry name" value="ABC_TRANSPORTER_2"/>
    <property type="match status" value="1"/>
</dbReference>
<dbReference type="Pfam" id="PF12399">
    <property type="entry name" value="BCA_ABC_TP_C"/>
    <property type="match status" value="1"/>
</dbReference>
<evidence type="ECO:0000256" key="11">
    <source>
        <dbReference type="ARBA" id="ARBA00022967"/>
    </source>
</evidence>
<evidence type="ECO:0000256" key="9">
    <source>
        <dbReference type="ARBA" id="ARBA00022741"/>
    </source>
</evidence>
<dbReference type="NCBIfam" id="NF008144">
    <property type="entry name" value="PRK10895.1"/>
    <property type="match status" value="1"/>
</dbReference>
<keyword evidence="6" id="KW-1003">Cell membrane</keyword>
<dbReference type="Proteomes" id="UP000264779">
    <property type="component" value="Unassembled WGS sequence"/>
</dbReference>
<gene>
    <name evidence="17" type="ORF">DCW74_10315</name>
    <name evidence="18" type="ORF">DEB45_01440</name>
    <name evidence="16" type="ORF">EP13_03820</name>
</gene>
<dbReference type="EMBL" id="DONK01000022">
    <property type="protein sequence ID" value="HBU49895.1"/>
    <property type="molecule type" value="Genomic_DNA"/>
</dbReference>
<dbReference type="OrthoDB" id="9781337at2"/>
<evidence type="ECO:0000256" key="13">
    <source>
        <dbReference type="ARBA" id="ARBA00024818"/>
    </source>
</evidence>
<keyword evidence="19" id="KW-1185">Reference proteome</keyword>
<keyword evidence="5" id="KW-0813">Transport</keyword>
<dbReference type="KEGG" id="aaus:EP12_03930"/>
<dbReference type="InterPro" id="IPR051120">
    <property type="entry name" value="ABC_AA/LPS_Transport"/>
</dbReference>
<dbReference type="PROSITE" id="PS00211">
    <property type="entry name" value="ABC_TRANSPORTER_1"/>
    <property type="match status" value="1"/>
</dbReference>
<dbReference type="GeneID" id="78254067"/>
<dbReference type="InterPro" id="IPR017871">
    <property type="entry name" value="ABC_transporter-like_CS"/>
</dbReference>
<dbReference type="Proteomes" id="UP000056090">
    <property type="component" value="Chromosome"/>
</dbReference>
<sequence length="241" mass="26635">MATLSASNLAKAYKSRQVVRDVSLSVSTGQIVGLLGPNGAGKTTTFYMIVGLVPLDKGKITIDDGELTHQPMHERARKGIGYLPQEASIFRKLTVFENIMAILQTRKDLNSSQQEEEADALLDEFNINHIRNSTGMSLSGGERRRVEIARALAANPQFILLDEPFAGVDPISVNDIKKIIQHLRDRGIGILITDHNVRETLDVCEKAYIVSHGELIAQGTAEQVLSNQKVRDVYLGEQFRL</sequence>
<dbReference type="InterPro" id="IPR027417">
    <property type="entry name" value="P-loop_NTPase"/>
</dbReference>
<name>A0A075NWQ2_9ALTE</name>
<proteinExistence type="inferred from homology"/>
<dbReference type="eggNOG" id="COG1137">
    <property type="taxonomic scope" value="Bacteria"/>
</dbReference>
<reference evidence="16 19" key="1">
    <citation type="submission" date="2014-06" db="EMBL/GenBank/DDBJ databases">
        <title>Genomes of Alteromonas australica, a world apart.</title>
        <authorList>
            <person name="Gonzaga A."/>
            <person name="Lopez-Perez M."/>
            <person name="Rodriguez-Valera F."/>
        </authorList>
    </citation>
    <scope>NUCLEOTIDE SEQUENCE [LARGE SCALE GENOMIC DNA]</scope>
    <source>
        <strain evidence="16 19">H 17</strain>
    </source>
</reference>
<dbReference type="KEGG" id="aal:EP13_03820"/>
<accession>A0A075NWQ2</accession>
<evidence type="ECO:0000256" key="3">
    <source>
        <dbReference type="ARBA" id="ARBA00010865"/>
    </source>
</evidence>
<dbReference type="PANTHER" id="PTHR45772">
    <property type="entry name" value="CONSERVED COMPONENT OF ABC TRANSPORTER FOR NATURAL AMINO ACIDS-RELATED"/>
    <property type="match status" value="1"/>
</dbReference>
<evidence type="ECO:0000313" key="17">
    <source>
        <dbReference type="EMBL" id="HAW76113.1"/>
    </source>
</evidence>
<evidence type="ECO:0000256" key="4">
    <source>
        <dbReference type="ARBA" id="ARBA00017803"/>
    </source>
</evidence>
<evidence type="ECO:0000313" key="16">
    <source>
        <dbReference type="EMBL" id="AIF97896.1"/>
    </source>
</evidence>
<reference evidence="20 21" key="2">
    <citation type="journal article" date="2018" name="Nat. Biotechnol.">
        <title>A standardized bacterial taxonomy based on genome phylogeny substantially revises the tree of life.</title>
        <authorList>
            <person name="Parks D.H."/>
            <person name="Chuvochina M."/>
            <person name="Waite D.W."/>
            <person name="Rinke C."/>
            <person name="Skarshewski A."/>
            <person name="Chaumeil P.A."/>
            <person name="Hugenholtz P."/>
        </authorList>
    </citation>
    <scope>NUCLEOTIDE SEQUENCE [LARGE SCALE GENOMIC DNA]</scope>
    <source>
        <strain evidence="18">UBA11621</strain>
        <strain evidence="17">UBA11978</strain>
    </source>
</reference>
<evidence type="ECO:0000256" key="14">
    <source>
        <dbReference type="ARBA" id="ARBA00026081"/>
    </source>
</evidence>
<dbReference type="InterPro" id="IPR030921">
    <property type="entry name" value="LPS_export_LptB"/>
</dbReference>
<dbReference type="GO" id="GO:0005524">
    <property type="term" value="F:ATP binding"/>
    <property type="evidence" value="ECO:0007669"/>
    <property type="project" value="UniProtKB-KW"/>
</dbReference>
<keyword evidence="9" id="KW-0547">Nucleotide-binding</keyword>
<dbReference type="EMBL" id="DNAN01000363">
    <property type="protein sequence ID" value="HAW76113.1"/>
    <property type="molecule type" value="Genomic_DNA"/>
</dbReference>
<evidence type="ECO:0000256" key="12">
    <source>
        <dbReference type="ARBA" id="ARBA00023136"/>
    </source>
</evidence>
<dbReference type="PATRIC" id="fig|589873.4.peg.845"/>
<dbReference type="GO" id="GO:0016887">
    <property type="term" value="F:ATP hydrolysis activity"/>
    <property type="evidence" value="ECO:0007669"/>
    <property type="project" value="InterPro"/>
</dbReference>
<keyword evidence="12" id="KW-0472">Membrane</keyword>
<comment type="subunit">
    <text evidence="14">Component of the lipopolysaccharide transport and assembly complex. The LptBFG transporter is composed of two ATP-binding proteins (LptB) and two transmembrane proteins (LptF and LptG).</text>
</comment>
<dbReference type="InterPro" id="IPR003439">
    <property type="entry name" value="ABC_transporter-like_ATP-bd"/>
</dbReference>
<evidence type="ECO:0000256" key="8">
    <source>
        <dbReference type="ARBA" id="ARBA00022519"/>
    </source>
</evidence>
<dbReference type="PANTHER" id="PTHR45772:SF10">
    <property type="entry name" value="LIPOPOLYSACCHARIDE EXPORT SYSTEM ATP-BINDING PROTEIN LPTB"/>
    <property type="match status" value="1"/>
</dbReference>
<dbReference type="Gene3D" id="3.40.50.300">
    <property type="entry name" value="P-loop containing nucleotide triphosphate hydrolases"/>
    <property type="match status" value="1"/>
</dbReference>
<comment type="similarity">
    <text evidence="3">Belongs to the ABC transporter superfamily. Outer membrane lipopolysaccharide export (TC 1.B.42) family.</text>
</comment>
<dbReference type="GO" id="GO:0055085">
    <property type="term" value="P:transmembrane transport"/>
    <property type="evidence" value="ECO:0007669"/>
    <property type="project" value="InterPro"/>
</dbReference>
<dbReference type="AlphaFoldDB" id="A0A075NWQ2"/>
<feature type="domain" description="ABC transporter" evidence="15">
    <location>
        <begin position="4"/>
        <end position="237"/>
    </location>
</feature>
<comment type="function">
    <text evidence="13">Part of the ABC transporter complex LptBFG involved in the translocation of lipopolysaccharide (LPS) from the inner membrane to the outer membrane. Probably responsible for energy coupling to the transport system.</text>
</comment>
<dbReference type="Pfam" id="PF00005">
    <property type="entry name" value="ABC_tran"/>
    <property type="match status" value="1"/>
</dbReference>
<organism evidence="16 19">
    <name type="scientific">Alteromonas australica</name>
    <dbReference type="NCBI Taxonomy" id="589873"/>
    <lineage>
        <taxon>Bacteria</taxon>
        <taxon>Pseudomonadati</taxon>
        <taxon>Pseudomonadota</taxon>
        <taxon>Gammaproteobacteria</taxon>
        <taxon>Alteromonadales</taxon>
        <taxon>Alteromonadaceae</taxon>
        <taxon>Alteromonas/Salinimonas group</taxon>
        <taxon>Alteromonas</taxon>
    </lineage>
</organism>
<dbReference type="FunFam" id="3.40.50.300:FF:000151">
    <property type="entry name" value="Lipopolysaccharide ABC transporter ATP-binding protein"/>
    <property type="match status" value="1"/>
</dbReference>
<dbReference type="SUPFAM" id="SSF52540">
    <property type="entry name" value="P-loop containing nucleoside triphosphate hydrolases"/>
    <property type="match status" value="1"/>
</dbReference>
<dbReference type="RefSeq" id="WP_044056090.1">
    <property type="nucleotide sequence ID" value="NZ_CAJXAX010000005.1"/>
</dbReference>
<dbReference type="EMBL" id="CP008849">
    <property type="protein sequence ID" value="AIF97896.1"/>
    <property type="molecule type" value="Genomic_DNA"/>
</dbReference>
<keyword evidence="7" id="KW-0963">Cytoplasm</keyword>
<evidence type="ECO:0000256" key="6">
    <source>
        <dbReference type="ARBA" id="ARBA00022475"/>
    </source>
</evidence>
<dbReference type="SMART" id="SM00382">
    <property type="entry name" value="AAA"/>
    <property type="match status" value="1"/>
</dbReference>
<evidence type="ECO:0000313" key="18">
    <source>
        <dbReference type="EMBL" id="HBU49895.1"/>
    </source>
</evidence>